<dbReference type="STRING" id="111015.AXF14_08300"/>
<keyword evidence="6 10" id="KW-0808">Transferase</keyword>
<dbReference type="Gene3D" id="3.20.20.80">
    <property type="entry name" value="Glycosidases"/>
    <property type="match status" value="1"/>
</dbReference>
<dbReference type="Proteomes" id="UP000065220">
    <property type="component" value="Chromosome"/>
</dbReference>
<evidence type="ECO:0000256" key="3">
    <source>
        <dbReference type="ARBA" id="ARBA00012560"/>
    </source>
</evidence>
<sequence length="722" mass="79207">MTQPTTTHEPAGERLRALAEAHGVLTEYWDFHGNLASPSRQTLTAVLGALGVPAVTDEEIESSLREVELAPWRRALPQTVVVRGGVTSPVVVHCPDGAAVTVTAELEDGTRRGLAQGEDGTPARDVDGTWTGQATFLIPDDLPLGWHELVAEVGPAQGRGASTCRVPLAVTPDRLELPAALGERGWGAMAQLYSVRSRGSWGVGDADDLTELVSFLGDEGADFLLINPLHAAEPTGAMTPSPYLPVTRRFVNPIYIRPENVPEVARLSGPKRSLVQWAFEEVAEQDLSSAPIDRDAAWKAKREALEVVFDAGRSRARQRDLDRFRAEQGEGLERFALWSALTEKYGAGAEWPEELRDPASPAVAAQARELEDRIDFYAWLQWVVDEQLGRAQAEAVASGMALGVMDDLAVGVHPRGADVWSDPEAFAQGIEVGAPPDMYNQLGQNWSQRPWSPTHLAETAYAPLRDMARTALRHAGALRVDHVIGLFRLWWIPAGMGAHEGAYVRYDHEAMVGVVLLEAHRAGAVIIGEDLGTVEPWVRDYLASRGVLGTSVLWFENQEDGWPRYPDAYRRMSLATVTTHDLPPTAGYLADEHVDLRERLGLLTEPVEQVRAEARIERERMLARLREHGLLGDEPSEREIVEALHRYVLRTPAVLTAVALVDGVGERRAQNQPGTDQEYPNWKMPLTDSAGDVVLVEDLPANARLESLLAAVRDEVGQDRRA</sequence>
<evidence type="ECO:0000256" key="6">
    <source>
        <dbReference type="ARBA" id="ARBA00022679"/>
    </source>
</evidence>
<evidence type="ECO:0000313" key="13">
    <source>
        <dbReference type="Proteomes" id="UP000065220"/>
    </source>
</evidence>
<evidence type="ECO:0000313" key="12">
    <source>
        <dbReference type="EMBL" id="AMD87584.1"/>
    </source>
</evidence>
<dbReference type="InterPro" id="IPR003385">
    <property type="entry name" value="Glyco_hydro_77"/>
</dbReference>
<evidence type="ECO:0000256" key="4">
    <source>
        <dbReference type="ARBA" id="ARBA00020295"/>
    </source>
</evidence>
<dbReference type="InterPro" id="IPR017853">
    <property type="entry name" value="GH"/>
</dbReference>
<dbReference type="InterPro" id="IPR048458">
    <property type="entry name" value="MalQ_N"/>
</dbReference>
<dbReference type="EC" id="2.4.1.25" evidence="3 10"/>
<evidence type="ECO:0000256" key="1">
    <source>
        <dbReference type="ARBA" id="ARBA00000439"/>
    </source>
</evidence>
<dbReference type="EMBL" id="CP014228">
    <property type="protein sequence ID" value="AMD87584.1"/>
    <property type="molecule type" value="Genomic_DNA"/>
</dbReference>
<evidence type="ECO:0000256" key="5">
    <source>
        <dbReference type="ARBA" id="ARBA00022676"/>
    </source>
</evidence>
<proteinExistence type="inferred from homology"/>
<keyword evidence="7 10" id="KW-0119">Carbohydrate metabolism</keyword>
<dbReference type="PANTHER" id="PTHR32438">
    <property type="entry name" value="4-ALPHA-GLUCANOTRANSFERASE DPE1, CHLOROPLASTIC/AMYLOPLASTIC"/>
    <property type="match status" value="1"/>
</dbReference>
<dbReference type="OrthoDB" id="9811841at2"/>
<dbReference type="AlphaFoldDB" id="A0A0X8JFC1"/>
<dbReference type="GO" id="GO:0005975">
    <property type="term" value="P:carbohydrate metabolic process"/>
    <property type="evidence" value="ECO:0007669"/>
    <property type="project" value="InterPro"/>
</dbReference>
<dbReference type="RefSeq" id="WP_067942426.1">
    <property type="nucleotide sequence ID" value="NZ_CP014228.1"/>
</dbReference>
<evidence type="ECO:0000256" key="9">
    <source>
        <dbReference type="ARBA" id="ARBA00031501"/>
    </source>
</evidence>
<evidence type="ECO:0000256" key="2">
    <source>
        <dbReference type="ARBA" id="ARBA00005684"/>
    </source>
</evidence>
<dbReference type="PANTHER" id="PTHR32438:SF5">
    <property type="entry name" value="4-ALPHA-GLUCANOTRANSFERASE DPE1, CHLOROPLASTIC_AMYLOPLASTIC"/>
    <property type="match status" value="1"/>
</dbReference>
<organism evidence="12 13">
    <name type="scientific">Actinomyces radicidentis</name>
    <dbReference type="NCBI Taxonomy" id="111015"/>
    <lineage>
        <taxon>Bacteria</taxon>
        <taxon>Bacillati</taxon>
        <taxon>Actinomycetota</taxon>
        <taxon>Actinomycetes</taxon>
        <taxon>Actinomycetales</taxon>
        <taxon>Actinomycetaceae</taxon>
        <taxon>Actinomyces</taxon>
    </lineage>
</organism>
<dbReference type="Pfam" id="PF02446">
    <property type="entry name" value="Glyco_hydro_77"/>
    <property type="match status" value="1"/>
</dbReference>
<evidence type="ECO:0000256" key="10">
    <source>
        <dbReference type="RuleBase" id="RU361207"/>
    </source>
</evidence>
<dbReference type="SUPFAM" id="SSF51445">
    <property type="entry name" value="(Trans)glycosidases"/>
    <property type="match status" value="1"/>
</dbReference>
<comment type="catalytic activity">
    <reaction evidence="1 10">
        <text>Transfers a segment of a (1-&gt;4)-alpha-D-glucan to a new position in an acceptor, which may be glucose or a (1-&gt;4)-alpha-D-glucan.</text>
        <dbReference type="EC" id="2.4.1.25"/>
    </reaction>
</comment>
<dbReference type="Pfam" id="PF21226">
    <property type="entry name" value="MalQ_N"/>
    <property type="match status" value="1"/>
</dbReference>
<dbReference type="NCBIfam" id="TIGR00217">
    <property type="entry name" value="malQ"/>
    <property type="match status" value="1"/>
</dbReference>
<name>A0A0X8JFC1_ACTRD</name>
<dbReference type="KEGG" id="ard:AXF14_08300"/>
<accession>A0A0X8JFC1</accession>
<keyword evidence="13" id="KW-1185">Reference proteome</keyword>
<keyword evidence="5 10" id="KW-0328">Glycosyltransferase</keyword>
<reference evidence="13" key="1">
    <citation type="submission" date="2016-02" db="EMBL/GenBank/DDBJ databases">
        <authorList>
            <person name="Holder M.E."/>
            <person name="Ajami N.J."/>
            <person name="Petrosino J.F."/>
        </authorList>
    </citation>
    <scope>NUCLEOTIDE SEQUENCE [LARGE SCALE GENOMIC DNA]</scope>
    <source>
        <strain evidence="13">CCUG 36733</strain>
    </source>
</reference>
<dbReference type="GO" id="GO:0004134">
    <property type="term" value="F:4-alpha-glucanotransferase activity"/>
    <property type="evidence" value="ECO:0007669"/>
    <property type="project" value="UniProtKB-EC"/>
</dbReference>
<feature type="domain" description="MalQ N-terminal beta-sandwich" evidence="11">
    <location>
        <begin position="76"/>
        <end position="172"/>
    </location>
</feature>
<evidence type="ECO:0000256" key="7">
    <source>
        <dbReference type="ARBA" id="ARBA00023277"/>
    </source>
</evidence>
<gene>
    <name evidence="12" type="ORF">AXF14_08300</name>
</gene>
<protein>
    <recommendedName>
        <fullName evidence="4 10">4-alpha-glucanotransferase</fullName>
        <ecNumber evidence="3 10">2.4.1.25</ecNumber>
    </recommendedName>
    <alternativeName>
        <fullName evidence="8 10">Amylomaltase</fullName>
    </alternativeName>
    <alternativeName>
        <fullName evidence="9 10">Disproportionating enzyme</fullName>
    </alternativeName>
</protein>
<evidence type="ECO:0000259" key="11">
    <source>
        <dbReference type="Pfam" id="PF21226"/>
    </source>
</evidence>
<evidence type="ECO:0000256" key="8">
    <source>
        <dbReference type="ARBA" id="ARBA00031423"/>
    </source>
</evidence>
<comment type="similarity">
    <text evidence="2 10">Belongs to the disproportionating enzyme family.</text>
</comment>